<evidence type="ECO:0000256" key="2">
    <source>
        <dbReference type="ARBA" id="ARBA00022527"/>
    </source>
</evidence>
<feature type="region of interest" description="Disordered" evidence="11">
    <location>
        <begin position="375"/>
        <end position="462"/>
    </location>
</feature>
<feature type="compositionally biased region" description="Pro residues" evidence="11">
    <location>
        <begin position="443"/>
        <end position="453"/>
    </location>
</feature>
<comment type="similarity">
    <text evidence="10">Belongs to the protein kinase superfamily.</text>
</comment>
<reference evidence="13 14" key="1">
    <citation type="journal article" date="2015" name="Sci. Rep.">
        <title>Chromosome-level genome map provides insights into diverse defense mechanisms in the medicinal fungus Ganoderma sinense.</title>
        <authorList>
            <person name="Zhu Y."/>
            <person name="Xu J."/>
            <person name="Sun C."/>
            <person name="Zhou S."/>
            <person name="Xu H."/>
            <person name="Nelson D.R."/>
            <person name="Qian J."/>
            <person name="Song J."/>
            <person name="Luo H."/>
            <person name="Xiang L."/>
            <person name="Li Y."/>
            <person name="Xu Z."/>
            <person name="Ji A."/>
            <person name="Wang L."/>
            <person name="Lu S."/>
            <person name="Hayward A."/>
            <person name="Sun W."/>
            <person name="Li X."/>
            <person name="Schwartz D.C."/>
            <person name="Wang Y."/>
            <person name="Chen S."/>
        </authorList>
    </citation>
    <scope>NUCLEOTIDE SEQUENCE [LARGE SCALE GENOMIC DNA]</scope>
    <source>
        <strain evidence="13 14">ZZ0214-1</strain>
    </source>
</reference>
<feature type="domain" description="Protein kinase" evidence="12">
    <location>
        <begin position="68"/>
        <end position="336"/>
    </location>
</feature>
<dbReference type="Pfam" id="PF00069">
    <property type="entry name" value="Pkinase"/>
    <property type="match status" value="1"/>
</dbReference>
<keyword evidence="3" id="KW-0808">Transferase</keyword>
<dbReference type="SUPFAM" id="SSF56112">
    <property type="entry name" value="Protein kinase-like (PK-like)"/>
    <property type="match status" value="1"/>
</dbReference>
<dbReference type="SMART" id="SM00220">
    <property type="entry name" value="S_TKc"/>
    <property type="match status" value="1"/>
</dbReference>
<keyword evidence="2 10" id="KW-0723">Serine/threonine-protein kinase</keyword>
<evidence type="ECO:0000256" key="6">
    <source>
        <dbReference type="ARBA" id="ARBA00022840"/>
    </source>
</evidence>
<dbReference type="PROSITE" id="PS00108">
    <property type="entry name" value="PROTEIN_KINASE_ST"/>
    <property type="match status" value="1"/>
</dbReference>
<dbReference type="InterPro" id="IPR008271">
    <property type="entry name" value="Ser/Thr_kinase_AS"/>
</dbReference>
<feature type="compositionally biased region" description="Polar residues" evidence="11">
    <location>
        <begin position="399"/>
        <end position="412"/>
    </location>
</feature>
<organism evidence="13 14">
    <name type="scientific">Ganoderma sinense ZZ0214-1</name>
    <dbReference type="NCBI Taxonomy" id="1077348"/>
    <lineage>
        <taxon>Eukaryota</taxon>
        <taxon>Fungi</taxon>
        <taxon>Dikarya</taxon>
        <taxon>Basidiomycota</taxon>
        <taxon>Agaricomycotina</taxon>
        <taxon>Agaricomycetes</taxon>
        <taxon>Polyporales</taxon>
        <taxon>Polyporaceae</taxon>
        <taxon>Ganoderma</taxon>
    </lineage>
</organism>
<keyword evidence="4 9" id="KW-0547">Nucleotide-binding</keyword>
<dbReference type="PANTHER" id="PTHR43895">
    <property type="entry name" value="CALCIUM/CALMODULIN-DEPENDENT PROTEIN KINASE KINASE-RELATED"/>
    <property type="match status" value="1"/>
</dbReference>
<dbReference type="AlphaFoldDB" id="A0A2G8S1C9"/>
<protein>
    <recommendedName>
        <fullName evidence="1">non-specific serine/threonine protein kinase</fullName>
        <ecNumber evidence="1">2.7.11.1</ecNumber>
    </recommendedName>
</protein>
<keyword evidence="6 9" id="KW-0067">ATP-binding</keyword>
<evidence type="ECO:0000256" key="9">
    <source>
        <dbReference type="PROSITE-ProRule" id="PRU10141"/>
    </source>
</evidence>
<dbReference type="STRING" id="1077348.A0A2G8S1C9"/>
<comment type="catalytic activity">
    <reaction evidence="7">
        <text>L-threonyl-[protein] + ATP = O-phospho-L-threonyl-[protein] + ADP + H(+)</text>
        <dbReference type="Rhea" id="RHEA:46608"/>
        <dbReference type="Rhea" id="RHEA-COMP:11060"/>
        <dbReference type="Rhea" id="RHEA-COMP:11605"/>
        <dbReference type="ChEBI" id="CHEBI:15378"/>
        <dbReference type="ChEBI" id="CHEBI:30013"/>
        <dbReference type="ChEBI" id="CHEBI:30616"/>
        <dbReference type="ChEBI" id="CHEBI:61977"/>
        <dbReference type="ChEBI" id="CHEBI:456216"/>
        <dbReference type="EC" id="2.7.11.1"/>
    </reaction>
</comment>
<evidence type="ECO:0000313" key="13">
    <source>
        <dbReference type="EMBL" id="PIL27580.1"/>
    </source>
</evidence>
<sequence>MLFTCGCRLALPDTSLLLLPSDPRAQVGDPSPLAKPDADVSRASRASLMPHSCDIPSLVGHTIDGGRLRFTDTIGSGSNGVIFLAEDTTTPAPHVEYAVKCVIRAERGTRRYGLQRQEIQFHRLLSGHPNVVTLHKVIEDRYYLFLVMDYCRGGDFFTYLSSRRTYRGDDEFVRSMFLQVLDALEACHEAGVYHRDIKPENFLVNEDGTRLFLTDFGLATANLYSRTYGAGSSLYMSPECIGAEMVRPAYNTRSNDIWALGVILTSMISGHNPWNNACRGDPCYRVYIKNNDFLREMLPISDSANRLLQQIFRREYMRHITLAQIRTAVEDMDTFFMRPAEIAAGNEYLRSAAKSYFGGSRHQAYFVPWSSSASPIATDAGEEDEDGDSDVGDGDSVQREGSPSSTLETSGPVTPELRAQQMQPEVDVPDDLAHAPYLSRPLYTPPRPAPPAPAVKKHQHLSTSTGFLRRFMDRFLVES</sequence>
<comment type="catalytic activity">
    <reaction evidence="8">
        <text>L-seryl-[protein] + ATP = O-phospho-L-seryl-[protein] + ADP + H(+)</text>
        <dbReference type="Rhea" id="RHEA:17989"/>
        <dbReference type="Rhea" id="RHEA-COMP:9863"/>
        <dbReference type="Rhea" id="RHEA-COMP:11604"/>
        <dbReference type="ChEBI" id="CHEBI:15378"/>
        <dbReference type="ChEBI" id="CHEBI:29999"/>
        <dbReference type="ChEBI" id="CHEBI:30616"/>
        <dbReference type="ChEBI" id="CHEBI:83421"/>
        <dbReference type="ChEBI" id="CHEBI:456216"/>
        <dbReference type="EC" id="2.7.11.1"/>
    </reaction>
</comment>
<accession>A0A2G8S1C9</accession>
<dbReference type="GO" id="GO:0004674">
    <property type="term" value="F:protein serine/threonine kinase activity"/>
    <property type="evidence" value="ECO:0007669"/>
    <property type="project" value="UniProtKB-KW"/>
</dbReference>
<dbReference type="Proteomes" id="UP000230002">
    <property type="component" value="Unassembled WGS sequence"/>
</dbReference>
<evidence type="ECO:0000256" key="4">
    <source>
        <dbReference type="ARBA" id="ARBA00022741"/>
    </source>
</evidence>
<proteinExistence type="inferred from homology"/>
<dbReference type="PROSITE" id="PS00107">
    <property type="entry name" value="PROTEIN_KINASE_ATP"/>
    <property type="match status" value="1"/>
</dbReference>
<evidence type="ECO:0000256" key="8">
    <source>
        <dbReference type="ARBA" id="ARBA00048679"/>
    </source>
</evidence>
<name>A0A2G8S1C9_9APHY</name>
<evidence type="ECO:0000259" key="12">
    <source>
        <dbReference type="PROSITE" id="PS50011"/>
    </source>
</evidence>
<dbReference type="EMBL" id="AYKW01000034">
    <property type="protein sequence ID" value="PIL27580.1"/>
    <property type="molecule type" value="Genomic_DNA"/>
</dbReference>
<dbReference type="EC" id="2.7.11.1" evidence="1"/>
<evidence type="ECO:0000256" key="10">
    <source>
        <dbReference type="RuleBase" id="RU000304"/>
    </source>
</evidence>
<evidence type="ECO:0000256" key="5">
    <source>
        <dbReference type="ARBA" id="ARBA00022777"/>
    </source>
</evidence>
<keyword evidence="5" id="KW-0418">Kinase</keyword>
<dbReference type="GO" id="GO:0005524">
    <property type="term" value="F:ATP binding"/>
    <property type="evidence" value="ECO:0007669"/>
    <property type="project" value="UniProtKB-UniRule"/>
</dbReference>
<dbReference type="PROSITE" id="PS50011">
    <property type="entry name" value="PROTEIN_KINASE_DOM"/>
    <property type="match status" value="1"/>
</dbReference>
<dbReference type="InterPro" id="IPR000719">
    <property type="entry name" value="Prot_kinase_dom"/>
</dbReference>
<keyword evidence="14" id="KW-1185">Reference proteome</keyword>
<feature type="binding site" evidence="9">
    <location>
        <position position="100"/>
    </location>
    <ligand>
        <name>ATP</name>
        <dbReference type="ChEBI" id="CHEBI:30616"/>
    </ligand>
</feature>
<comment type="caution">
    <text evidence="13">The sequence shown here is derived from an EMBL/GenBank/DDBJ whole genome shotgun (WGS) entry which is preliminary data.</text>
</comment>
<gene>
    <name evidence="13" type="ORF">GSI_10731</name>
</gene>
<dbReference type="OrthoDB" id="541276at2759"/>
<evidence type="ECO:0000256" key="3">
    <source>
        <dbReference type="ARBA" id="ARBA00022679"/>
    </source>
</evidence>
<evidence type="ECO:0000256" key="7">
    <source>
        <dbReference type="ARBA" id="ARBA00047899"/>
    </source>
</evidence>
<evidence type="ECO:0000256" key="1">
    <source>
        <dbReference type="ARBA" id="ARBA00012513"/>
    </source>
</evidence>
<dbReference type="Gene3D" id="1.10.510.10">
    <property type="entry name" value="Transferase(Phosphotransferase) domain 1"/>
    <property type="match status" value="1"/>
</dbReference>
<dbReference type="GO" id="GO:0007165">
    <property type="term" value="P:signal transduction"/>
    <property type="evidence" value="ECO:0007669"/>
    <property type="project" value="TreeGrafter"/>
</dbReference>
<dbReference type="InterPro" id="IPR011009">
    <property type="entry name" value="Kinase-like_dom_sf"/>
</dbReference>
<dbReference type="InterPro" id="IPR017441">
    <property type="entry name" value="Protein_kinase_ATP_BS"/>
</dbReference>
<evidence type="ECO:0000313" key="14">
    <source>
        <dbReference type="Proteomes" id="UP000230002"/>
    </source>
</evidence>
<feature type="compositionally biased region" description="Acidic residues" evidence="11">
    <location>
        <begin position="380"/>
        <end position="393"/>
    </location>
</feature>
<evidence type="ECO:0000256" key="11">
    <source>
        <dbReference type="SAM" id="MobiDB-lite"/>
    </source>
</evidence>
<dbReference type="PANTHER" id="PTHR43895:SF32">
    <property type="entry name" value="SERINE_THREONINE-PROTEIN KINASE CHK1"/>
    <property type="match status" value="1"/>
</dbReference>